<dbReference type="Proteomes" id="UP000653305">
    <property type="component" value="Unassembled WGS sequence"/>
</dbReference>
<evidence type="ECO:0000313" key="2">
    <source>
        <dbReference type="Proteomes" id="UP000653305"/>
    </source>
</evidence>
<gene>
    <name evidence="1" type="ORF">PHJA_001328100</name>
</gene>
<name>A0A830CCA2_9LAMI</name>
<comment type="caution">
    <text evidence="1">The sequence shown here is derived from an EMBL/GenBank/DDBJ whole genome shotgun (WGS) entry which is preliminary data.</text>
</comment>
<proteinExistence type="predicted"/>
<sequence>MLGRVGRVSEAYEFARKLGGRGDVLGIWGSVLSACKIHRDFELGKIVAEEGNWESVRSVRREMVERGVTKEVGCSWVDVSGFTSCFVSRDRKHPKCGEIYELLRHLCVNMKDDGYAPRFLSSEW</sequence>
<evidence type="ECO:0000313" key="1">
    <source>
        <dbReference type="EMBL" id="GFP91841.1"/>
    </source>
</evidence>
<dbReference type="PANTHER" id="PTHR47926">
    <property type="entry name" value="PENTATRICOPEPTIDE REPEAT-CONTAINING PROTEIN"/>
    <property type="match status" value="1"/>
</dbReference>
<protein>
    <submittedName>
        <fullName evidence="1">Pentatricopeptide repeat-containing protein at3g22150 chloroplastic</fullName>
    </submittedName>
</protein>
<dbReference type="OrthoDB" id="185373at2759"/>
<organism evidence="1 2">
    <name type="scientific">Phtheirospermum japonicum</name>
    <dbReference type="NCBI Taxonomy" id="374723"/>
    <lineage>
        <taxon>Eukaryota</taxon>
        <taxon>Viridiplantae</taxon>
        <taxon>Streptophyta</taxon>
        <taxon>Embryophyta</taxon>
        <taxon>Tracheophyta</taxon>
        <taxon>Spermatophyta</taxon>
        <taxon>Magnoliopsida</taxon>
        <taxon>eudicotyledons</taxon>
        <taxon>Gunneridae</taxon>
        <taxon>Pentapetalae</taxon>
        <taxon>asterids</taxon>
        <taxon>lamiids</taxon>
        <taxon>Lamiales</taxon>
        <taxon>Orobanchaceae</taxon>
        <taxon>Orobanchaceae incertae sedis</taxon>
        <taxon>Phtheirospermum</taxon>
    </lineage>
</organism>
<dbReference type="PANTHER" id="PTHR47926:SF347">
    <property type="entry name" value="PENTATRICOPEPTIDE REPEAT-CONTAINING PROTEIN"/>
    <property type="match status" value="1"/>
</dbReference>
<dbReference type="GO" id="GO:0009451">
    <property type="term" value="P:RNA modification"/>
    <property type="evidence" value="ECO:0007669"/>
    <property type="project" value="InterPro"/>
</dbReference>
<accession>A0A830CCA2</accession>
<dbReference type="InterPro" id="IPR046960">
    <property type="entry name" value="PPR_At4g14850-like_plant"/>
</dbReference>
<keyword evidence="2" id="KW-1185">Reference proteome</keyword>
<reference evidence="1" key="1">
    <citation type="submission" date="2020-07" db="EMBL/GenBank/DDBJ databases">
        <title>Ethylene signaling mediates host invasion by parasitic plants.</title>
        <authorList>
            <person name="Yoshida S."/>
        </authorList>
    </citation>
    <scope>NUCLEOTIDE SEQUENCE</scope>
    <source>
        <strain evidence="1">Okayama</strain>
    </source>
</reference>
<dbReference type="EMBL" id="BMAC01000257">
    <property type="protein sequence ID" value="GFP91841.1"/>
    <property type="molecule type" value="Genomic_DNA"/>
</dbReference>
<dbReference type="PROSITE" id="PS51257">
    <property type="entry name" value="PROKAR_LIPOPROTEIN"/>
    <property type="match status" value="1"/>
</dbReference>
<dbReference type="AlphaFoldDB" id="A0A830CCA2"/>
<dbReference type="GO" id="GO:0003723">
    <property type="term" value="F:RNA binding"/>
    <property type="evidence" value="ECO:0007669"/>
    <property type="project" value="InterPro"/>
</dbReference>